<dbReference type="Pfam" id="PF03969">
    <property type="entry name" value="AFG1_ATPase"/>
    <property type="match status" value="1"/>
</dbReference>
<dbReference type="PANTHER" id="PTHR12169:SF6">
    <property type="entry name" value="AFG1-LIKE ATPASE"/>
    <property type="match status" value="1"/>
</dbReference>
<comment type="caution">
    <text evidence="4">The sequence shown here is derived from an EMBL/GenBank/DDBJ whole genome shotgun (WGS) entry which is preliminary data.</text>
</comment>
<evidence type="ECO:0000313" key="5">
    <source>
        <dbReference type="Proteomes" id="UP001165393"/>
    </source>
</evidence>
<evidence type="ECO:0000256" key="3">
    <source>
        <dbReference type="HAMAP-Rule" id="MF_01919"/>
    </source>
</evidence>
<dbReference type="GO" id="GO:0051301">
    <property type="term" value="P:cell division"/>
    <property type="evidence" value="ECO:0007669"/>
    <property type="project" value="UniProtKB-UniRule"/>
</dbReference>
<organism evidence="4 5">
    <name type="scientific">Echinimonas agarilytica</name>
    <dbReference type="NCBI Taxonomy" id="1215918"/>
    <lineage>
        <taxon>Bacteria</taxon>
        <taxon>Pseudomonadati</taxon>
        <taxon>Pseudomonadota</taxon>
        <taxon>Gammaproteobacteria</taxon>
        <taxon>Alteromonadales</taxon>
        <taxon>Echinimonadaceae</taxon>
        <taxon>Echinimonas</taxon>
    </lineage>
</organism>
<keyword evidence="3" id="KW-0131">Cell cycle</keyword>
<dbReference type="Proteomes" id="UP001165393">
    <property type="component" value="Unassembled WGS sequence"/>
</dbReference>
<dbReference type="AlphaFoldDB" id="A0AA41W5A7"/>
<comment type="similarity">
    <text evidence="3">Belongs to the AFG1 ATPase family. ZapE subfamily.</text>
</comment>
<dbReference type="Gene3D" id="3.40.50.300">
    <property type="entry name" value="P-loop containing nucleotide triphosphate hydrolases"/>
    <property type="match status" value="1"/>
</dbReference>
<dbReference type="InterPro" id="IPR030870">
    <property type="entry name" value="ZapE"/>
</dbReference>
<dbReference type="InterPro" id="IPR027417">
    <property type="entry name" value="P-loop_NTPase"/>
</dbReference>
<accession>A0AA41W5A7</accession>
<name>A0AA41W5A7_9GAMM</name>
<reference evidence="4 5" key="1">
    <citation type="journal article" date="2013" name="Antonie Van Leeuwenhoek">
        <title>Echinimonas agarilytica gen. nov., sp. nov., a new gammaproteobacterium isolated from the sea urchin Strongylocentrotus intermedius.</title>
        <authorList>
            <person name="Nedashkovskaya O.I."/>
            <person name="Stenkova A.M."/>
            <person name="Zhukova N.V."/>
            <person name="Van Trappen S."/>
            <person name="Lee J.S."/>
            <person name="Kim S.B."/>
        </authorList>
    </citation>
    <scope>NUCLEOTIDE SEQUENCE [LARGE SCALE GENOMIC DNA]</scope>
    <source>
        <strain evidence="4 5">KMM 6351</strain>
    </source>
</reference>
<keyword evidence="3 4" id="KW-0132">Cell division</keyword>
<keyword evidence="5" id="KW-1185">Reference proteome</keyword>
<comment type="subcellular location">
    <subcellularLocation>
        <location evidence="3">Cytoplasm</location>
    </subcellularLocation>
</comment>
<comment type="function">
    <text evidence="3">Reduces the stability of FtsZ polymers in the presence of ATP.</text>
</comment>
<dbReference type="GO" id="GO:0016887">
    <property type="term" value="F:ATP hydrolysis activity"/>
    <property type="evidence" value="ECO:0007669"/>
    <property type="project" value="UniProtKB-UniRule"/>
</dbReference>
<dbReference type="GO" id="GO:0005524">
    <property type="term" value="F:ATP binding"/>
    <property type="evidence" value="ECO:0007669"/>
    <property type="project" value="UniProtKB-UniRule"/>
</dbReference>
<dbReference type="RefSeq" id="WP_251260257.1">
    <property type="nucleotide sequence ID" value="NZ_JAMQGP010000001.1"/>
</dbReference>
<dbReference type="SUPFAM" id="SSF52540">
    <property type="entry name" value="P-loop containing nucleoside triphosphate hydrolases"/>
    <property type="match status" value="1"/>
</dbReference>
<dbReference type="EMBL" id="JAMQGP010000001">
    <property type="protein sequence ID" value="MCM2678628.1"/>
    <property type="molecule type" value="Genomic_DNA"/>
</dbReference>
<evidence type="ECO:0000256" key="2">
    <source>
        <dbReference type="ARBA" id="ARBA00022840"/>
    </source>
</evidence>
<keyword evidence="3" id="KW-0963">Cytoplasm</keyword>
<keyword evidence="1 3" id="KW-0547">Nucleotide-binding</keyword>
<protein>
    <recommendedName>
        <fullName evidence="3">Cell division protein ZapE</fullName>
    </recommendedName>
    <alternativeName>
        <fullName evidence="3">Z ring-associated protein ZapE</fullName>
    </alternativeName>
</protein>
<evidence type="ECO:0000256" key="1">
    <source>
        <dbReference type="ARBA" id="ARBA00022741"/>
    </source>
</evidence>
<dbReference type="InterPro" id="IPR005654">
    <property type="entry name" value="ATPase_AFG1-like"/>
</dbReference>
<sequence length="361" mass="40904">MSPFEQYQHDLTHNGFSPDAAQAEAMQALESLYQQLIAPSPNVGIMARLFKKTPPSAIRGLYLWGGVGRGKTYMVDTFFEALPFEQKLRLHFHRLMQQVHEKLKGLSGQSNPMELVAEDFSKRARVLCVDEFFVSDITDAMLMAELLKGLMSRGVVLLATSNIEPNGLYKNGLQRARFLPAIDLLNIHCDVMNVDSGIDYRLRVLTAAPCTYVPNDAKADKAMIERFHQLSPEAGRSDQAVEVLGRSIQSRWLADDVVMFEFAELCQSARSQLDYIELACCFHSLLLTNVIQMSDTENDAARRFIALIDELYDRRVKLLVSAQTLLADLYTGKQLEFEFKRCLSRLQEMQSEEFLALAHRP</sequence>
<dbReference type="GO" id="GO:0032153">
    <property type="term" value="C:cell division site"/>
    <property type="evidence" value="ECO:0007669"/>
    <property type="project" value="TreeGrafter"/>
</dbReference>
<feature type="binding site" evidence="3">
    <location>
        <begin position="65"/>
        <end position="72"/>
    </location>
    <ligand>
        <name>ATP</name>
        <dbReference type="ChEBI" id="CHEBI:30616"/>
    </ligand>
</feature>
<dbReference type="NCBIfam" id="NF040713">
    <property type="entry name" value="ZapE"/>
    <property type="match status" value="1"/>
</dbReference>
<dbReference type="PANTHER" id="PTHR12169">
    <property type="entry name" value="ATPASE N2B"/>
    <property type="match status" value="1"/>
</dbReference>
<dbReference type="HAMAP" id="MF_01919">
    <property type="entry name" value="ZapE"/>
    <property type="match status" value="1"/>
</dbReference>
<keyword evidence="3" id="KW-0378">Hydrolase</keyword>
<evidence type="ECO:0000313" key="4">
    <source>
        <dbReference type="EMBL" id="MCM2678628.1"/>
    </source>
</evidence>
<dbReference type="GO" id="GO:0005737">
    <property type="term" value="C:cytoplasm"/>
    <property type="evidence" value="ECO:0007669"/>
    <property type="project" value="UniProtKB-SubCell"/>
</dbReference>
<keyword evidence="2 3" id="KW-0067">ATP-binding</keyword>
<gene>
    <name evidence="3 4" type="primary">zapE</name>
    <name evidence="4" type="ORF">NAF29_02945</name>
</gene>
<comment type="subunit">
    <text evidence="3">Interacts with FtsZ.</text>
</comment>
<proteinExistence type="inferred from homology"/>